<comment type="caution">
    <text evidence="1">The sequence shown here is derived from an EMBL/GenBank/DDBJ whole genome shotgun (WGS) entry which is preliminary data.</text>
</comment>
<gene>
    <name evidence="1" type="ORF">DPMN_046911</name>
</gene>
<dbReference type="Proteomes" id="UP000828390">
    <property type="component" value="Unassembled WGS sequence"/>
</dbReference>
<keyword evidence="2" id="KW-1185">Reference proteome</keyword>
<reference evidence="1" key="2">
    <citation type="submission" date="2020-11" db="EMBL/GenBank/DDBJ databases">
        <authorList>
            <person name="McCartney M.A."/>
            <person name="Auch B."/>
            <person name="Kono T."/>
            <person name="Mallez S."/>
            <person name="Becker A."/>
            <person name="Gohl D.M."/>
            <person name="Silverstein K.A.T."/>
            <person name="Koren S."/>
            <person name="Bechman K.B."/>
            <person name="Herman A."/>
            <person name="Abrahante J.E."/>
            <person name="Garbe J."/>
        </authorList>
    </citation>
    <scope>NUCLEOTIDE SEQUENCE</scope>
    <source>
        <strain evidence="1">Duluth1</strain>
        <tissue evidence="1">Whole animal</tissue>
    </source>
</reference>
<accession>A0A9D4I1C8</accession>
<dbReference type="EMBL" id="JAIWYP010000011">
    <property type="protein sequence ID" value="KAH3740212.1"/>
    <property type="molecule type" value="Genomic_DNA"/>
</dbReference>
<evidence type="ECO:0000313" key="1">
    <source>
        <dbReference type="EMBL" id="KAH3740212.1"/>
    </source>
</evidence>
<evidence type="ECO:0000313" key="2">
    <source>
        <dbReference type="Proteomes" id="UP000828390"/>
    </source>
</evidence>
<organism evidence="1 2">
    <name type="scientific">Dreissena polymorpha</name>
    <name type="common">Zebra mussel</name>
    <name type="synonym">Mytilus polymorpha</name>
    <dbReference type="NCBI Taxonomy" id="45954"/>
    <lineage>
        <taxon>Eukaryota</taxon>
        <taxon>Metazoa</taxon>
        <taxon>Spiralia</taxon>
        <taxon>Lophotrochozoa</taxon>
        <taxon>Mollusca</taxon>
        <taxon>Bivalvia</taxon>
        <taxon>Autobranchia</taxon>
        <taxon>Heteroconchia</taxon>
        <taxon>Euheterodonta</taxon>
        <taxon>Imparidentia</taxon>
        <taxon>Neoheterodontei</taxon>
        <taxon>Myida</taxon>
        <taxon>Dreissenoidea</taxon>
        <taxon>Dreissenidae</taxon>
        <taxon>Dreissena</taxon>
    </lineage>
</organism>
<sequence>MLKLAFQRKLLFTINSDGAIVYNGIDPRSSSYVMTKIDCTKITTQLKDKGITMADIDTNDKFWGTVTVD</sequence>
<name>A0A9D4I1C8_DREPO</name>
<dbReference type="AlphaFoldDB" id="A0A9D4I1C8"/>
<reference evidence="1" key="1">
    <citation type="journal article" date="2019" name="bioRxiv">
        <title>The Genome of the Zebra Mussel, Dreissena polymorpha: A Resource for Invasive Species Research.</title>
        <authorList>
            <person name="McCartney M.A."/>
            <person name="Auch B."/>
            <person name="Kono T."/>
            <person name="Mallez S."/>
            <person name="Zhang Y."/>
            <person name="Obille A."/>
            <person name="Becker A."/>
            <person name="Abrahante J.E."/>
            <person name="Garbe J."/>
            <person name="Badalamenti J.P."/>
            <person name="Herman A."/>
            <person name="Mangelson H."/>
            <person name="Liachko I."/>
            <person name="Sullivan S."/>
            <person name="Sone E.D."/>
            <person name="Koren S."/>
            <person name="Silverstein K.A.T."/>
            <person name="Beckman K.B."/>
            <person name="Gohl D.M."/>
        </authorList>
    </citation>
    <scope>NUCLEOTIDE SEQUENCE</scope>
    <source>
        <strain evidence="1">Duluth1</strain>
        <tissue evidence="1">Whole animal</tissue>
    </source>
</reference>
<protein>
    <submittedName>
        <fullName evidence="1">Uncharacterized protein</fullName>
    </submittedName>
</protein>
<proteinExistence type="predicted"/>